<evidence type="ECO:0000313" key="1">
    <source>
        <dbReference type="EMBL" id="OGF67498.1"/>
    </source>
</evidence>
<dbReference type="Gene3D" id="2.30.42.10">
    <property type="match status" value="1"/>
</dbReference>
<name>A0A1F5VVW3_9BACT</name>
<dbReference type="Proteomes" id="UP000178943">
    <property type="component" value="Unassembled WGS sequence"/>
</dbReference>
<dbReference type="SUPFAM" id="SSF48452">
    <property type="entry name" value="TPR-like"/>
    <property type="match status" value="1"/>
</dbReference>
<dbReference type="InterPro" id="IPR036034">
    <property type="entry name" value="PDZ_sf"/>
</dbReference>
<dbReference type="STRING" id="1817863.A2Y62_16385"/>
<evidence type="ECO:0000313" key="2">
    <source>
        <dbReference type="Proteomes" id="UP000178943"/>
    </source>
</evidence>
<dbReference type="Gene3D" id="1.25.40.10">
    <property type="entry name" value="Tetratricopeptide repeat domain"/>
    <property type="match status" value="1"/>
</dbReference>
<dbReference type="InterPro" id="IPR011990">
    <property type="entry name" value="TPR-like_helical_dom_sf"/>
</dbReference>
<sequence length="436" mass="49990">MKYTELKDYYYESVVMKASFAQLQLESEDDAKVYLDGTFIGDLSKKNFQICAGSHKLVAKTSWGNYATDLAAKEGDAKKLTVNIKPTLLFMGIISDETVSSFSRSRVEELTTRYLTEAKDIDVLNKEKEKIITKEGDFATLDIAKKLYKALESYSSDDVKSNLELLSRNTEAHLFLFGYIQPEKTAKTVTFYLFSPMTAVPDSYVIQIDNETMWKSFFGLLTHGIPLYQYILPMLTIDAPFYDNPLVINVNKEAIGIIQEGDLITAINKKPVSVTSEIIQFLKQNKTDDIELELFSPVSNTNRTVKLKLSLSPFEIAFSNQKMLFNRQMMNLMRYLDRPNEQDKNVALFNIGLFFYKMQEWSKAFEYLNQVKILKDSRVSEQSVKYRIAQCYYELGYKKDAKKILDTIEKVNTVTIEDQLGPILSMAATSYLQLIE</sequence>
<comment type="caution">
    <text evidence="1">The sequence shown here is derived from an EMBL/GenBank/DDBJ whole genome shotgun (WGS) entry which is preliminary data.</text>
</comment>
<dbReference type="EMBL" id="MFGW01000048">
    <property type="protein sequence ID" value="OGF67498.1"/>
    <property type="molecule type" value="Genomic_DNA"/>
</dbReference>
<protein>
    <recommendedName>
        <fullName evidence="3">PDZ domain-containing protein</fullName>
    </recommendedName>
</protein>
<evidence type="ECO:0008006" key="3">
    <source>
        <dbReference type="Google" id="ProtNLM"/>
    </source>
</evidence>
<organism evidence="1 2">
    <name type="scientific">Candidatus Fischerbacteria bacterium RBG_13_37_8</name>
    <dbReference type="NCBI Taxonomy" id="1817863"/>
    <lineage>
        <taxon>Bacteria</taxon>
        <taxon>Candidatus Fischeribacteriota</taxon>
    </lineage>
</organism>
<dbReference type="InterPro" id="IPR019734">
    <property type="entry name" value="TPR_rpt"/>
</dbReference>
<reference evidence="1 2" key="1">
    <citation type="journal article" date="2016" name="Nat. Commun.">
        <title>Thousands of microbial genomes shed light on interconnected biogeochemical processes in an aquifer system.</title>
        <authorList>
            <person name="Anantharaman K."/>
            <person name="Brown C.T."/>
            <person name="Hug L.A."/>
            <person name="Sharon I."/>
            <person name="Castelle C.J."/>
            <person name="Probst A.J."/>
            <person name="Thomas B.C."/>
            <person name="Singh A."/>
            <person name="Wilkins M.J."/>
            <person name="Karaoz U."/>
            <person name="Brodie E.L."/>
            <person name="Williams K.H."/>
            <person name="Hubbard S.S."/>
            <person name="Banfield J.F."/>
        </authorList>
    </citation>
    <scope>NUCLEOTIDE SEQUENCE [LARGE SCALE GENOMIC DNA]</scope>
</reference>
<accession>A0A1F5VVW3</accession>
<proteinExistence type="predicted"/>
<gene>
    <name evidence="1" type="ORF">A2Y62_16385</name>
</gene>
<dbReference type="Pfam" id="PF13174">
    <property type="entry name" value="TPR_6"/>
    <property type="match status" value="1"/>
</dbReference>
<dbReference type="AlphaFoldDB" id="A0A1F5VVW3"/>